<name>A0A6J3MC95_9PEZI</name>
<reference evidence="3" key="3">
    <citation type="submission" date="2025-08" db="UniProtKB">
        <authorList>
            <consortium name="RefSeq"/>
        </authorList>
    </citation>
    <scope>IDENTIFICATION</scope>
    <source>
        <strain evidence="3">CBS 342.82</strain>
    </source>
</reference>
<accession>A0A6J3MC95</accession>
<protein>
    <submittedName>
        <fullName evidence="3">Uncharacterized protein</fullName>
    </submittedName>
</protein>
<evidence type="ECO:0000256" key="1">
    <source>
        <dbReference type="SAM" id="Phobius"/>
    </source>
</evidence>
<organism evidence="3">
    <name type="scientific">Dissoconium aciculare CBS 342.82</name>
    <dbReference type="NCBI Taxonomy" id="1314786"/>
    <lineage>
        <taxon>Eukaryota</taxon>
        <taxon>Fungi</taxon>
        <taxon>Dikarya</taxon>
        <taxon>Ascomycota</taxon>
        <taxon>Pezizomycotina</taxon>
        <taxon>Dothideomycetes</taxon>
        <taxon>Dothideomycetidae</taxon>
        <taxon>Mycosphaerellales</taxon>
        <taxon>Dissoconiaceae</taxon>
        <taxon>Dissoconium</taxon>
    </lineage>
</organism>
<feature type="transmembrane region" description="Helical" evidence="1">
    <location>
        <begin position="89"/>
        <end position="112"/>
    </location>
</feature>
<keyword evidence="2" id="KW-1185">Reference proteome</keyword>
<dbReference type="AlphaFoldDB" id="A0A6J3MC95"/>
<sequence length="127" mass="14821">MRFVEEDLYINTALGRSIEPRRSSQSLVAFRVGSWPLSAPRWNTTNRQSLRCDSIDADTYHLSCVFRECGSDGLVEFDSCFPFVLCHSLYLYAVWYIPLCLFRICLCSIPVFDDCHNNYLKYLLRKT</sequence>
<reference evidence="3" key="1">
    <citation type="submission" date="2020-01" db="EMBL/GenBank/DDBJ databases">
        <authorList>
            <consortium name="DOE Joint Genome Institute"/>
            <person name="Haridas S."/>
            <person name="Albert R."/>
            <person name="Binder M."/>
            <person name="Bloem J."/>
            <person name="Labutti K."/>
            <person name="Salamov A."/>
            <person name="Andreopoulos B."/>
            <person name="Baker S.E."/>
            <person name="Barry K."/>
            <person name="Bills G."/>
            <person name="Bluhm B.H."/>
            <person name="Cannon C."/>
            <person name="Castanera R."/>
            <person name="Culley D.E."/>
            <person name="Daum C."/>
            <person name="Ezra D."/>
            <person name="Gonzalez J.B."/>
            <person name="Henrissat B."/>
            <person name="Kuo A."/>
            <person name="Liang C."/>
            <person name="Lipzen A."/>
            <person name="Lutzoni F."/>
            <person name="Magnuson J."/>
            <person name="Mondo S."/>
            <person name="Nolan M."/>
            <person name="Ohm R."/>
            <person name="Pangilinan J."/>
            <person name="Park H.-J."/>
            <person name="Ramirez L."/>
            <person name="Alfaro M."/>
            <person name="Sun H."/>
            <person name="Tritt A."/>
            <person name="Yoshinaga Y."/>
            <person name="Zwiers L.-H."/>
            <person name="Turgeon B.G."/>
            <person name="Goodwin S.B."/>
            <person name="Spatafora J.W."/>
            <person name="Crous P.W."/>
            <person name="Grigoriev I.V."/>
        </authorList>
    </citation>
    <scope>NUCLEOTIDE SEQUENCE</scope>
    <source>
        <strain evidence="3">CBS 342.82</strain>
    </source>
</reference>
<proteinExistence type="predicted"/>
<keyword evidence="1" id="KW-0812">Transmembrane</keyword>
<evidence type="ECO:0000313" key="2">
    <source>
        <dbReference type="Proteomes" id="UP000504637"/>
    </source>
</evidence>
<evidence type="ECO:0000313" key="3">
    <source>
        <dbReference type="RefSeq" id="XP_033462672.1"/>
    </source>
</evidence>
<dbReference type="Proteomes" id="UP000504637">
    <property type="component" value="Unplaced"/>
</dbReference>
<dbReference type="RefSeq" id="XP_033462672.1">
    <property type="nucleotide sequence ID" value="XM_033599313.1"/>
</dbReference>
<reference evidence="3" key="2">
    <citation type="submission" date="2020-04" db="EMBL/GenBank/DDBJ databases">
        <authorList>
            <consortium name="NCBI Genome Project"/>
        </authorList>
    </citation>
    <scope>NUCLEOTIDE SEQUENCE</scope>
    <source>
        <strain evidence="3">CBS 342.82</strain>
    </source>
</reference>
<keyword evidence="1" id="KW-0472">Membrane</keyword>
<gene>
    <name evidence="3" type="ORF">K489DRAFT_163605</name>
</gene>
<keyword evidence="1" id="KW-1133">Transmembrane helix</keyword>
<dbReference type="GeneID" id="54357112"/>